<dbReference type="KEGG" id="pkb:B4V02_09025"/>
<protein>
    <submittedName>
        <fullName evidence="2">Uncharacterized protein</fullName>
    </submittedName>
</protein>
<dbReference type="AlphaFoldDB" id="A0A222WM03"/>
<dbReference type="RefSeq" id="WP_094154533.1">
    <property type="nucleotide sequence ID" value="NZ_CP020028.1"/>
</dbReference>
<evidence type="ECO:0000313" key="2">
    <source>
        <dbReference type="EMBL" id="ASR46811.1"/>
    </source>
</evidence>
<accession>A0A222WM03</accession>
<gene>
    <name evidence="2" type="ORF">B4V02_09025</name>
</gene>
<dbReference type="OrthoDB" id="2663507at2"/>
<feature type="compositionally biased region" description="Basic and acidic residues" evidence="1">
    <location>
        <begin position="1"/>
        <end position="28"/>
    </location>
</feature>
<dbReference type="Proteomes" id="UP000214666">
    <property type="component" value="Chromosome"/>
</dbReference>
<feature type="region of interest" description="Disordered" evidence="1">
    <location>
        <begin position="1"/>
        <end position="39"/>
    </location>
</feature>
<proteinExistence type="predicted"/>
<dbReference type="EMBL" id="CP020028">
    <property type="protein sequence ID" value="ASR46811.1"/>
    <property type="molecule type" value="Genomic_DNA"/>
</dbReference>
<evidence type="ECO:0000256" key="1">
    <source>
        <dbReference type="SAM" id="MobiDB-lite"/>
    </source>
</evidence>
<organism evidence="2 3">
    <name type="scientific">Paenibacillus kribbensis</name>
    <dbReference type="NCBI Taxonomy" id="172713"/>
    <lineage>
        <taxon>Bacteria</taxon>
        <taxon>Bacillati</taxon>
        <taxon>Bacillota</taxon>
        <taxon>Bacilli</taxon>
        <taxon>Bacillales</taxon>
        <taxon>Paenibacillaceae</taxon>
        <taxon>Paenibacillus</taxon>
    </lineage>
</organism>
<name>A0A222WM03_9BACL</name>
<evidence type="ECO:0000313" key="3">
    <source>
        <dbReference type="Proteomes" id="UP000214666"/>
    </source>
</evidence>
<keyword evidence="3" id="KW-1185">Reference proteome</keyword>
<sequence length="63" mass="7195">MRENNSEEKKRTVDQIKHKQSLDKREPGFNRIPDADADTPAATDMIDEAVGHGIDKLRNDFTK</sequence>
<reference evidence="2 3" key="1">
    <citation type="submission" date="2017-03" db="EMBL/GenBank/DDBJ databases">
        <title>Complete genome sequence of Paenibacillus Kribbensis producing bioflocculants.</title>
        <authorList>
            <person name="Lee H.-G."/>
            <person name="Oh H.-M."/>
        </authorList>
    </citation>
    <scope>NUCLEOTIDE SEQUENCE [LARGE SCALE GENOMIC DNA]</scope>
    <source>
        <strain evidence="2 3">AM49</strain>
    </source>
</reference>